<feature type="compositionally biased region" description="Low complexity" evidence="1">
    <location>
        <begin position="56"/>
        <end position="72"/>
    </location>
</feature>
<accession>A0A2S2R9D1</accession>
<sequence>MDRLKIVLIVFVALVSKDGALSCSLQSHKSLCSSTKTNKISTPHYSSAPRPLNTIPSRCDSSTSSSSCSPNAVPNPPNDLTPPSEPNSSSGTSLPIPASTVKPKLMEFSSYSKTLLNIIAKLLSSSEGTRPTASQIPSIPTLNPEQVLALDTKPCTIPRICNSLSSSSPISSGLSNALPRQPCVLGSPSTVAQVPSLPVSKPAPSISPTNSFQTSSVRSDLLDFFFQLLKSVFGTKLSSTSKIKPSSLPCPIFKQTLNNNVEMFTPSKSVTTTFNCTSSFGSSTSSNGMPLISNLPPKITIPELIPEEFPVQLPKSNPTSSQAPVSILVPISAPTSTISIVSGQNNSAIINLLIKCLLSNRAPTGEPVSLTSNSSSPCSLFTSTINKTRITPLKPQTAPVTCAKTFGSNSCSSSVSILSPNLTLDSPPLSAPLTSTSGIPYGYNPNFIKILINHLLSAHPTSLPASLNTSFPIFDTKFNTTSMFPSKPNTFPTSTSKGPLHELNNNLLGALLNKSYDLATKSTSSSTPVSITNPDASNSDNSVHTNPLCKVLSQTSITLKAPPCLKSLNLHPPKPTLNIPVLSLNSTPLTTNTLLNKSYDLSPKSTPSSTPVPITNSNISTSDNSVQTNPLCKVLSPPLIPLKTSPCLPPLSLHPPIPTLNISVLSINSKSLPTRVLCTSPLPPTVPVPNTPSLTEPKPFPEQNENLNVDIVLKPTLRPHLCHLKHSRLLHPISTSSGITPHIKHILRPLTSSSTLPCSKTSRLVSGCKHLSLV</sequence>
<evidence type="ECO:0000313" key="3">
    <source>
        <dbReference type="EMBL" id="MBY86563.1"/>
    </source>
</evidence>
<gene>
    <name evidence="3" type="ORF">g.176428</name>
</gene>
<protein>
    <submittedName>
        <fullName evidence="3">Uncharacterized protein</fullName>
    </submittedName>
</protein>
<feature type="region of interest" description="Disordered" evidence="1">
    <location>
        <begin position="683"/>
        <end position="702"/>
    </location>
</feature>
<proteinExistence type="predicted"/>
<evidence type="ECO:0000256" key="1">
    <source>
        <dbReference type="SAM" id="MobiDB-lite"/>
    </source>
</evidence>
<organism evidence="3">
    <name type="scientific">Sipha flava</name>
    <name type="common">yellow sugarcane aphid</name>
    <dbReference type="NCBI Taxonomy" id="143950"/>
    <lineage>
        <taxon>Eukaryota</taxon>
        <taxon>Metazoa</taxon>
        <taxon>Ecdysozoa</taxon>
        <taxon>Arthropoda</taxon>
        <taxon>Hexapoda</taxon>
        <taxon>Insecta</taxon>
        <taxon>Pterygota</taxon>
        <taxon>Neoptera</taxon>
        <taxon>Paraneoptera</taxon>
        <taxon>Hemiptera</taxon>
        <taxon>Sternorrhyncha</taxon>
        <taxon>Aphidomorpha</taxon>
        <taxon>Aphidoidea</taxon>
        <taxon>Aphididae</taxon>
        <taxon>Sipha</taxon>
    </lineage>
</organism>
<dbReference type="EMBL" id="GGMS01017360">
    <property type="protein sequence ID" value="MBY86563.1"/>
    <property type="molecule type" value="Transcribed_RNA"/>
</dbReference>
<evidence type="ECO:0000256" key="2">
    <source>
        <dbReference type="SAM" id="SignalP"/>
    </source>
</evidence>
<feature type="chain" id="PRO_5015523545" evidence="2">
    <location>
        <begin position="23"/>
        <end position="774"/>
    </location>
</feature>
<keyword evidence="2" id="KW-0732">Signal</keyword>
<feature type="region of interest" description="Disordered" evidence="1">
    <location>
        <begin position="598"/>
        <end position="621"/>
    </location>
</feature>
<reference evidence="3" key="1">
    <citation type="submission" date="2018-04" db="EMBL/GenBank/DDBJ databases">
        <title>Transcriptome assembly of Sipha flava.</title>
        <authorList>
            <person name="Scully E.D."/>
            <person name="Geib S.M."/>
            <person name="Palmer N.A."/>
            <person name="Koch K."/>
            <person name="Bradshaw J."/>
            <person name="Heng-Moss T."/>
            <person name="Sarath G."/>
        </authorList>
    </citation>
    <scope>NUCLEOTIDE SEQUENCE</scope>
</reference>
<feature type="compositionally biased region" description="Pro residues" evidence="1">
    <location>
        <begin position="73"/>
        <end position="85"/>
    </location>
</feature>
<feature type="region of interest" description="Disordered" evidence="1">
    <location>
        <begin position="523"/>
        <end position="542"/>
    </location>
</feature>
<feature type="signal peptide" evidence="2">
    <location>
        <begin position="1"/>
        <end position="22"/>
    </location>
</feature>
<feature type="compositionally biased region" description="Polar residues" evidence="1">
    <location>
        <begin position="35"/>
        <end position="45"/>
    </location>
</feature>
<dbReference type="AlphaFoldDB" id="A0A2S2R9D1"/>
<dbReference type="OrthoDB" id="10588576at2759"/>
<feature type="region of interest" description="Disordered" evidence="1">
    <location>
        <begin position="35"/>
        <end position="96"/>
    </location>
</feature>
<name>A0A2S2R9D1_9HEMI</name>